<evidence type="ECO:0000313" key="2">
    <source>
        <dbReference type="Proteomes" id="UP000562929"/>
    </source>
</evidence>
<gene>
    <name evidence="1" type="ORF">GQ602_001837</name>
</gene>
<sequence>MKETDLAKSPALNYSFVAEQYPAAAQTPDLEAQVQQFLSLQPAVVTPRSTLWIFTCGTWDVWNLAALPRESSEHAVDALVSHLFFQVEALYGASLRRGSIAFSDFWAGVSASDVDRLRDPGAHGRVDERELESFRIVIPDLLDLTLTPGWQTRPEPPAPHSKAEQMRNAAFLTERWNSKVREELGRWVAKGRAKPRAMDDVGQSSLGHMMDAPYPRRAGLRSTPATTILNAMAEQEVLRTGASKDRAAGLLDVWKPCVKGDEACSKPEAHLFHDAFTVGQRAAQEAARITAKKILEELIFSTRERAV</sequence>
<accession>A0A8H4VEZ3</accession>
<dbReference type="AlphaFoldDB" id="A0A8H4VEZ3"/>
<comment type="caution">
    <text evidence="1">The sequence shown here is derived from an EMBL/GenBank/DDBJ whole genome shotgun (WGS) entry which is preliminary data.</text>
</comment>
<organism evidence="1 2">
    <name type="scientific">Ophiocordyceps camponoti-floridani</name>
    <dbReference type="NCBI Taxonomy" id="2030778"/>
    <lineage>
        <taxon>Eukaryota</taxon>
        <taxon>Fungi</taxon>
        <taxon>Dikarya</taxon>
        <taxon>Ascomycota</taxon>
        <taxon>Pezizomycotina</taxon>
        <taxon>Sordariomycetes</taxon>
        <taxon>Hypocreomycetidae</taxon>
        <taxon>Hypocreales</taxon>
        <taxon>Ophiocordycipitaceae</taxon>
        <taxon>Ophiocordyceps</taxon>
    </lineage>
</organism>
<evidence type="ECO:0000313" key="1">
    <source>
        <dbReference type="EMBL" id="KAF4591538.1"/>
    </source>
</evidence>
<reference evidence="1 2" key="1">
    <citation type="journal article" date="2020" name="G3 (Bethesda)">
        <title>Genetic Underpinnings of Host Manipulation by Ophiocordyceps as Revealed by Comparative Transcriptomics.</title>
        <authorList>
            <person name="Will I."/>
            <person name="Das B."/>
            <person name="Trinh T."/>
            <person name="Brachmann A."/>
            <person name="Ohm R.A."/>
            <person name="de Bekker C."/>
        </authorList>
    </citation>
    <scope>NUCLEOTIDE SEQUENCE [LARGE SCALE GENOMIC DNA]</scope>
    <source>
        <strain evidence="1 2">EC05</strain>
    </source>
</reference>
<keyword evidence="2" id="KW-1185">Reference proteome</keyword>
<protein>
    <submittedName>
        <fullName evidence="1">Uncharacterized protein</fullName>
    </submittedName>
</protein>
<proteinExistence type="predicted"/>
<dbReference type="OrthoDB" id="5278722at2759"/>
<name>A0A8H4VEZ3_9HYPO</name>
<dbReference type="Proteomes" id="UP000562929">
    <property type="component" value="Unassembled WGS sequence"/>
</dbReference>
<dbReference type="EMBL" id="JAACLJ010000002">
    <property type="protein sequence ID" value="KAF4591538.1"/>
    <property type="molecule type" value="Genomic_DNA"/>
</dbReference>